<sequence length="105" mass="11475">MGRNSSSSSSSSVSFSDKINPRGVEREKVATKWSGRLIEGISHVSSASTTIPKYEWSISMSSSSSSLNDFISRHLASAFRALRRSRGSFASKSVNKFQRPGRSVK</sequence>
<reference evidence="2 3" key="1">
    <citation type="submission" date="2019-01" db="EMBL/GenBank/DDBJ databases">
        <authorList>
            <person name="Ferrante I. M."/>
        </authorList>
    </citation>
    <scope>NUCLEOTIDE SEQUENCE [LARGE SCALE GENOMIC DNA]</scope>
    <source>
        <strain evidence="2 3">B856</strain>
    </source>
</reference>
<keyword evidence="3" id="KW-1185">Reference proteome</keyword>
<name>A0A448ZCE3_9STRA</name>
<dbReference type="Proteomes" id="UP000291116">
    <property type="component" value="Unassembled WGS sequence"/>
</dbReference>
<gene>
    <name evidence="2" type="ORF">PSNMU_V1.4_AUG-EV-PASAV3_0065840</name>
</gene>
<evidence type="ECO:0000313" key="3">
    <source>
        <dbReference type="Proteomes" id="UP000291116"/>
    </source>
</evidence>
<proteinExistence type="predicted"/>
<evidence type="ECO:0000313" key="2">
    <source>
        <dbReference type="EMBL" id="VEU39723.1"/>
    </source>
</evidence>
<evidence type="ECO:0000256" key="1">
    <source>
        <dbReference type="SAM" id="MobiDB-lite"/>
    </source>
</evidence>
<protein>
    <submittedName>
        <fullName evidence="2">Uncharacterized protein</fullName>
    </submittedName>
</protein>
<feature type="compositionally biased region" description="Low complexity" evidence="1">
    <location>
        <begin position="1"/>
        <end position="16"/>
    </location>
</feature>
<dbReference type="EMBL" id="CAACVS010000232">
    <property type="protein sequence ID" value="VEU39723.1"/>
    <property type="molecule type" value="Genomic_DNA"/>
</dbReference>
<accession>A0A448ZCE3</accession>
<organism evidence="2 3">
    <name type="scientific">Pseudo-nitzschia multistriata</name>
    <dbReference type="NCBI Taxonomy" id="183589"/>
    <lineage>
        <taxon>Eukaryota</taxon>
        <taxon>Sar</taxon>
        <taxon>Stramenopiles</taxon>
        <taxon>Ochrophyta</taxon>
        <taxon>Bacillariophyta</taxon>
        <taxon>Bacillariophyceae</taxon>
        <taxon>Bacillariophycidae</taxon>
        <taxon>Bacillariales</taxon>
        <taxon>Bacillariaceae</taxon>
        <taxon>Pseudo-nitzschia</taxon>
    </lineage>
</organism>
<feature type="region of interest" description="Disordered" evidence="1">
    <location>
        <begin position="1"/>
        <end position="21"/>
    </location>
</feature>
<dbReference type="AlphaFoldDB" id="A0A448ZCE3"/>